<proteinExistence type="predicted"/>
<dbReference type="EMBL" id="SRYA01000025">
    <property type="protein sequence ID" value="TGY95708.1"/>
    <property type="molecule type" value="Genomic_DNA"/>
</dbReference>
<evidence type="ECO:0000313" key="1">
    <source>
        <dbReference type="EMBL" id="TGY95708.1"/>
    </source>
</evidence>
<reference evidence="1" key="1">
    <citation type="submission" date="2019-04" db="EMBL/GenBank/DDBJ databases">
        <title>Microbes associate with the intestines of laboratory mice.</title>
        <authorList>
            <person name="Navarre W."/>
            <person name="Wong E."/>
            <person name="Huang K."/>
            <person name="Tropini C."/>
            <person name="Ng K."/>
            <person name="Yu B."/>
        </authorList>
    </citation>
    <scope>NUCLEOTIDE SEQUENCE</scope>
    <source>
        <strain evidence="1">NM01_1-7b</strain>
    </source>
</reference>
<comment type="caution">
    <text evidence="1">The sequence shown here is derived from an EMBL/GenBank/DDBJ whole genome shotgun (WGS) entry which is preliminary data.</text>
</comment>
<organism evidence="1 2">
    <name type="scientific">Petralouisia muris</name>
    <dbReference type="NCBI Taxonomy" id="3032872"/>
    <lineage>
        <taxon>Bacteria</taxon>
        <taxon>Bacillati</taxon>
        <taxon>Bacillota</taxon>
        <taxon>Clostridia</taxon>
        <taxon>Lachnospirales</taxon>
        <taxon>Lachnospiraceae</taxon>
        <taxon>Petralouisia</taxon>
    </lineage>
</organism>
<sequence>MAVFKQDHSGTLEKNPSQRELRHARLARELAAEGMVLLKNEGILPLSASAPIALFGGGAVKTVKGGTGSGDVNNRESISIYQGVKKAGVSITSENWLSGYEECYERARNAWKEKVLADAGKMENPFDAYAMNPFSLPEGPAITEEDVKGASAVLYVISRISGEGKDRSREEGDYYLSKREREDLLFLNRQKIPIVLILNVGAPVELTDILQDAENIKGILHISLPGQEGGHAAADVLFGASAPGGRLTSTWAKRYEDYPSAEAFGALNGNLETEEYREGVYVGYRYFGSFGVQPLFPFGYGLSYTEFTVGFDRLEVTETGAEVTVTVKNIGETCAGREVVQLYVTLPQKESGEEEPPFGMFRLLGREYCRLAGFAKTGLLQPGEIQQLTIAIDQKQLAGFSEETQAWMIEEGSYGLWIGKHAESLQPAAVLTVQETVVLERTEAICPKQTQFEEFAEPKEAKEKAKQWMQTVKEQNVPEFLFRPQTGPDRASRVPKENGTAGNLAEELPVSELIPLLYGNITKGASTLGSAGIRVPGSAGETTEALEHKYGIRSLIMADGPAGLRLRQSYQVDRSSDSVYGVGVLGSLENGFLEEMEWHEDADTYYQYCTAFPVGTALAQTWDTDLMKMFGRAIAVEMEEFYVDLWLAPGMNIQRNPLCGRNFEYYSEDPFLSGKMAAAVVSSVQADGKCGVTVKHFACNNQEDNRMGVSACVSQRALREIYLRGFEIAVKESAPLAVMSSYNRINGVYAANLGDICTKALREEWGFEGVVMSDWNTTVPEDGSVPWKCAAAGNDIIMPGNPEDDANIRQAYERGELSEEAIRACAGRVIALVKKLG</sequence>
<keyword evidence="2" id="KW-1185">Reference proteome</keyword>
<dbReference type="Proteomes" id="UP000304953">
    <property type="component" value="Unassembled WGS sequence"/>
</dbReference>
<accession>A0AC61RV60</accession>
<evidence type="ECO:0000313" key="2">
    <source>
        <dbReference type="Proteomes" id="UP000304953"/>
    </source>
</evidence>
<gene>
    <name evidence="1" type="ORF">E5329_13365</name>
</gene>
<name>A0AC61RV60_9FIRM</name>
<protein>
    <submittedName>
        <fullName evidence="1">Beta-glucosidase</fullName>
    </submittedName>
</protein>